<dbReference type="EMBL" id="QCYY01001623">
    <property type="protein sequence ID" value="ROT76673.1"/>
    <property type="molecule type" value="Genomic_DNA"/>
</dbReference>
<gene>
    <name evidence="1" type="ORF">C7M84_004737</name>
</gene>
<comment type="caution">
    <text evidence="1">The sequence shown here is derived from an EMBL/GenBank/DDBJ whole genome shotgun (WGS) entry which is preliminary data.</text>
</comment>
<proteinExistence type="predicted"/>
<reference evidence="1 2" key="2">
    <citation type="submission" date="2019-01" db="EMBL/GenBank/DDBJ databases">
        <title>The decoding of complex shrimp genome reveals the adaptation for benthos swimmer, frequently molting mechanism and breeding impact on genome.</title>
        <authorList>
            <person name="Sun Y."/>
            <person name="Gao Y."/>
            <person name="Yu Y."/>
        </authorList>
    </citation>
    <scope>NUCLEOTIDE SEQUENCE [LARGE SCALE GENOMIC DNA]</scope>
    <source>
        <tissue evidence="1">Muscle</tissue>
    </source>
</reference>
<dbReference type="OrthoDB" id="6022258at2759"/>
<dbReference type="Proteomes" id="UP000283509">
    <property type="component" value="Unassembled WGS sequence"/>
</dbReference>
<name>A0A423TJQ5_PENVA</name>
<evidence type="ECO:0000313" key="1">
    <source>
        <dbReference type="EMBL" id="ROT76673.1"/>
    </source>
</evidence>
<accession>A0A423TJQ5</accession>
<protein>
    <submittedName>
        <fullName evidence="1">Uncharacterized protein</fullName>
    </submittedName>
</protein>
<dbReference type="AlphaFoldDB" id="A0A423TJQ5"/>
<reference evidence="1 2" key="1">
    <citation type="submission" date="2018-04" db="EMBL/GenBank/DDBJ databases">
        <authorList>
            <person name="Zhang X."/>
            <person name="Yuan J."/>
            <person name="Li F."/>
            <person name="Xiang J."/>
        </authorList>
    </citation>
    <scope>NUCLEOTIDE SEQUENCE [LARGE SCALE GENOMIC DNA]</scope>
    <source>
        <tissue evidence="1">Muscle</tissue>
    </source>
</reference>
<organism evidence="1 2">
    <name type="scientific">Penaeus vannamei</name>
    <name type="common">Whiteleg shrimp</name>
    <name type="synonym">Litopenaeus vannamei</name>
    <dbReference type="NCBI Taxonomy" id="6689"/>
    <lineage>
        <taxon>Eukaryota</taxon>
        <taxon>Metazoa</taxon>
        <taxon>Ecdysozoa</taxon>
        <taxon>Arthropoda</taxon>
        <taxon>Crustacea</taxon>
        <taxon>Multicrustacea</taxon>
        <taxon>Malacostraca</taxon>
        <taxon>Eumalacostraca</taxon>
        <taxon>Eucarida</taxon>
        <taxon>Decapoda</taxon>
        <taxon>Dendrobranchiata</taxon>
        <taxon>Penaeoidea</taxon>
        <taxon>Penaeidae</taxon>
        <taxon>Penaeus</taxon>
    </lineage>
</organism>
<keyword evidence="2" id="KW-1185">Reference proteome</keyword>
<sequence>MALQFVYDLELRRYRDAVLAKWHTFYAGVLNGTSLHIHELVATDMYDQAIRYVQELSLQEEIISWKSYRTGAWDYLLLASRNLVRVYVQLGTYYEPLQDLLPAAGMTHFEGIVPVNIPQYQSKFLLLAGSGSQTVAYAFKGPSTQEAKCMLLYDNS</sequence>
<evidence type="ECO:0000313" key="2">
    <source>
        <dbReference type="Proteomes" id="UP000283509"/>
    </source>
</evidence>